<proteinExistence type="inferred from homology"/>
<dbReference type="GeneID" id="113497675"/>
<keyword evidence="7" id="KW-0732">Signal</keyword>
<dbReference type="InterPro" id="IPR050430">
    <property type="entry name" value="Peptidase_S1"/>
</dbReference>
<dbReference type="InterPro" id="IPR001314">
    <property type="entry name" value="Peptidase_S1A"/>
</dbReference>
<evidence type="ECO:0000259" key="8">
    <source>
        <dbReference type="PROSITE" id="PS50240"/>
    </source>
</evidence>
<protein>
    <submittedName>
        <fullName evidence="10">Trypsin, alkaline C-like</fullName>
    </submittedName>
</protein>
<dbReference type="SMART" id="SM00020">
    <property type="entry name" value="Tryp_SPc"/>
    <property type="match status" value="1"/>
</dbReference>
<sequence length="255" mass="27515">MRIAVLALVVVAVAAAPSNPSRIVGGDLTTIDKYPSMAAVLHTLDMVNFQQHCGGTIINNRSILSAAHCVYLEPTEVIRVRIGSSYRSSGGEVLPLAAFLIYPTYTTHKYDDDVAILRTAVEIKYSATVQPAPIAGSTYNLPDNEVVWATGWGATETDDHSEQLRDVQVWTISYETCRWLYLFGVPITPDMLCVGWLGVGGRDQCWGDSGGPVFHNGVVVGICAFGGGCRTPESYRLPGGNARVSSYSTWIQANA</sequence>
<evidence type="ECO:0000256" key="1">
    <source>
        <dbReference type="ARBA" id="ARBA00007664"/>
    </source>
</evidence>
<dbReference type="PROSITE" id="PS50240">
    <property type="entry name" value="TRYPSIN_DOM"/>
    <property type="match status" value="1"/>
</dbReference>
<dbReference type="PRINTS" id="PR00722">
    <property type="entry name" value="CHYMOTRYPSIN"/>
</dbReference>
<dbReference type="Proteomes" id="UP000322000">
    <property type="component" value="Chromosome 9"/>
</dbReference>
<keyword evidence="3 6" id="KW-0378">Hydrolase</keyword>
<dbReference type="PROSITE" id="PS00135">
    <property type="entry name" value="TRYPSIN_SER"/>
    <property type="match status" value="1"/>
</dbReference>
<accession>A0A7E5VXY8</accession>
<dbReference type="InParanoid" id="A0A7E5VXY8"/>
<name>A0A7E5VXY8_TRINI</name>
<dbReference type="OrthoDB" id="9425590at2759"/>
<evidence type="ECO:0000256" key="4">
    <source>
        <dbReference type="ARBA" id="ARBA00022825"/>
    </source>
</evidence>
<evidence type="ECO:0000256" key="6">
    <source>
        <dbReference type="RuleBase" id="RU363034"/>
    </source>
</evidence>
<keyword evidence="9" id="KW-1185">Reference proteome</keyword>
<dbReference type="InterPro" id="IPR043504">
    <property type="entry name" value="Peptidase_S1_PA_chymotrypsin"/>
</dbReference>
<dbReference type="GO" id="GO:0006508">
    <property type="term" value="P:proteolysis"/>
    <property type="evidence" value="ECO:0007669"/>
    <property type="project" value="UniProtKB-KW"/>
</dbReference>
<dbReference type="PANTHER" id="PTHR24276">
    <property type="entry name" value="POLYSERASE-RELATED"/>
    <property type="match status" value="1"/>
</dbReference>
<feature type="signal peptide" evidence="7">
    <location>
        <begin position="1"/>
        <end position="15"/>
    </location>
</feature>
<keyword evidence="4 6" id="KW-0720">Serine protease</keyword>
<keyword evidence="5" id="KW-1015">Disulfide bond</keyword>
<dbReference type="InterPro" id="IPR018114">
    <property type="entry name" value="TRYPSIN_HIS"/>
</dbReference>
<dbReference type="PANTHER" id="PTHR24276:SF91">
    <property type="entry name" value="AT26814P-RELATED"/>
    <property type="match status" value="1"/>
</dbReference>
<dbReference type="GO" id="GO:0004252">
    <property type="term" value="F:serine-type endopeptidase activity"/>
    <property type="evidence" value="ECO:0007669"/>
    <property type="project" value="InterPro"/>
</dbReference>
<evidence type="ECO:0000313" key="10">
    <source>
        <dbReference type="RefSeq" id="XP_026733142.1"/>
    </source>
</evidence>
<gene>
    <name evidence="10" type="primary">LOC113497675</name>
</gene>
<dbReference type="CDD" id="cd00190">
    <property type="entry name" value="Tryp_SPc"/>
    <property type="match status" value="1"/>
</dbReference>
<comment type="similarity">
    <text evidence="1">Belongs to the peptidase S1 family.</text>
</comment>
<keyword evidence="2 6" id="KW-0645">Protease</keyword>
<evidence type="ECO:0000256" key="5">
    <source>
        <dbReference type="ARBA" id="ARBA00023157"/>
    </source>
</evidence>
<dbReference type="RefSeq" id="XP_026733142.1">
    <property type="nucleotide sequence ID" value="XM_026877341.1"/>
</dbReference>
<evidence type="ECO:0000256" key="7">
    <source>
        <dbReference type="SAM" id="SignalP"/>
    </source>
</evidence>
<feature type="chain" id="PRO_5028952983" evidence="7">
    <location>
        <begin position="16"/>
        <end position="255"/>
    </location>
</feature>
<organism evidence="9 10">
    <name type="scientific">Trichoplusia ni</name>
    <name type="common">Cabbage looper</name>
    <dbReference type="NCBI Taxonomy" id="7111"/>
    <lineage>
        <taxon>Eukaryota</taxon>
        <taxon>Metazoa</taxon>
        <taxon>Ecdysozoa</taxon>
        <taxon>Arthropoda</taxon>
        <taxon>Hexapoda</taxon>
        <taxon>Insecta</taxon>
        <taxon>Pterygota</taxon>
        <taxon>Neoptera</taxon>
        <taxon>Endopterygota</taxon>
        <taxon>Lepidoptera</taxon>
        <taxon>Glossata</taxon>
        <taxon>Ditrysia</taxon>
        <taxon>Noctuoidea</taxon>
        <taxon>Noctuidae</taxon>
        <taxon>Plusiinae</taxon>
        <taxon>Trichoplusia</taxon>
    </lineage>
</organism>
<feature type="domain" description="Peptidase S1" evidence="8">
    <location>
        <begin position="23"/>
        <end position="255"/>
    </location>
</feature>
<dbReference type="InterPro" id="IPR009003">
    <property type="entry name" value="Peptidase_S1_PA"/>
</dbReference>
<dbReference type="Pfam" id="PF00089">
    <property type="entry name" value="Trypsin"/>
    <property type="match status" value="1"/>
</dbReference>
<dbReference type="SUPFAM" id="SSF50494">
    <property type="entry name" value="Trypsin-like serine proteases"/>
    <property type="match status" value="1"/>
</dbReference>
<evidence type="ECO:0000313" key="9">
    <source>
        <dbReference type="Proteomes" id="UP000322000"/>
    </source>
</evidence>
<evidence type="ECO:0000256" key="2">
    <source>
        <dbReference type="ARBA" id="ARBA00022670"/>
    </source>
</evidence>
<dbReference type="AlphaFoldDB" id="A0A7E5VXY8"/>
<dbReference type="PROSITE" id="PS00134">
    <property type="entry name" value="TRYPSIN_HIS"/>
    <property type="match status" value="1"/>
</dbReference>
<dbReference type="KEGG" id="tnl:113497675"/>
<dbReference type="InterPro" id="IPR033116">
    <property type="entry name" value="TRYPSIN_SER"/>
</dbReference>
<evidence type="ECO:0000256" key="3">
    <source>
        <dbReference type="ARBA" id="ARBA00022801"/>
    </source>
</evidence>
<dbReference type="FunCoup" id="A0A7E5VXY8">
    <property type="interactions" value="110"/>
</dbReference>
<dbReference type="InterPro" id="IPR001254">
    <property type="entry name" value="Trypsin_dom"/>
</dbReference>
<dbReference type="Gene3D" id="2.40.10.10">
    <property type="entry name" value="Trypsin-like serine proteases"/>
    <property type="match status" value="1"/>
</dbReference>
<reference evidence="10" key="1">
    <citation type="submission" date="2025-08" db="UniProtKB">
        <authorList>
            <consortium name="RefSeq"/>
        </authorList>
    </citation>
    <scope>IDENTIFICATION</scope>
</reference>